<protein>
    <submittedName>
        <fullName evidence="4">Short-chain dehydrogenase</fullName>
    </submittedName>
</protein>
<evidence type="ECO:0000313" key="5">
    <source>
        <dbReference type="Proteomes" id="UP000619743"/>
    </source>
</evidence>
<comment type="similarity">
    <text evidence="1">Belongs to the short-chain dehydrogenases/reductases (SDR) family.</text>
</comment>
<reference evidence="5" key="1">
    <citation type="journal article" date="2019" name="Int. J. Syst. Evol. Microbiol.">
        <title>The Global Catalogue of Microorganisms (GCM) 10K type strain sequencing project: providing services to taxonomists for standard genome sequencing and annotation.</title>
        <authorList>
            <consortium name="The Broad Institute Genomics Platform"/>
            <consortium name="The Broad Institute Genome Sequencing Center for Infectious Disease"/>
            <person name="Wu L."/>
            <person name="Ma J."/>
        </authorList>
    </citation>
    <scope>NUCLEOTIDE SEQUENCE [LARGE SCALE GENOMIC DNA]</scope>
    <source>
        <strain evidence="5">CGMCC 1.10130</strain>
    </source>
</reference>
<dbReference type="OrthoDB" id="335726at2"/>
<keyword evidence="5" id="KW-1185">Reference proteome</keyword>
<gene>
    <name evidence="4" type="ORF">GCM10011369_07680</name>
</gene>
<sequence>MNTKQVVLITGATSGIGYQLAKDYLDAGDTVIAVGRNKDQLIDLQQSGADTVCCDLADGNAWQTSVWQLEERYHNIDVVILNAGVCHYVDDGDLDAEVLQQTLDVNVVAPVRVLQSLTPLLQRASKPKVALVSSASVYLPFVRAEFYGASKAALQYMGHVLSTSLKPKGIQLVTVILGFIDTPLTRKNDFDMPMLATVDGASAAIRRGIERGVHEVHFPRLFCAILRTLHKLPVSARIWLAGKMVKSNQDNGKQSHTRHQQGETRT</sequence>
<dbReference type="SUPFAM" id="SSF51735">
    <property type="entry name" value="NAD(P)-binding Rossmann-fold domains"/>
    <property type="match status" value="1"/>
</dbReference>
<evidence type="ECO:0000259" key="3">
    <source>
        <dbReference type="SMART" id="SM00822"/>
    </source>
</evidence>
<dbReference type="Proteomes" id="UP000619743">
    <property type="component" value="Unassembled WGS sequence"/>
</dbReference>
<evidence type="ECO:0000313" key="4">
    <source>
        <dbReference type="EMBL" id="GGA68516.1"/>
    </source>
</evidence>
<dbReference type="SMART" id="SM00822">
    <property type="entry name" value="PKS_KR"/>
    <property type="match status" value="1"/>
</dbReference>
<dbReference type="GO" id="GO:0016020">
    <property type="term" value="C:membrane"/>
    <property type="evidence" value="ECO:0007669"/>
    <property type="project" value="TreeGrafter"/>
</dbReference>
<comment type="caution">
    <text evidence="4">The sequence shown here is derived from an EMBL/GenBank/DDBJ whole genome shotgun (WGS) entry which is preliminary data.</text>
</comment>
<dbReference type="PANTHER" id="PTHR44196">
    <property type="entry name" value="DEHYDROGENASE/REDUCTASE SDR FAMILY MEMBER 7B"/>
    <property type="match status" value="1"/>
</dbReference>
<dbReference type="InterPro" id="IPR020904">
    <property type="entry name" value="Sc_DH/Rdtase_CS"/>
</dbReference>
<evidence type="ECO:0000256" key="1">
    <source>
        <dbReference type="ARBA" id="ARBA00006484"/>
    </source>
</evidence>
<dbReference type="Pfam" id="PF00106">
    <property type="entry name" value="adh_short"/>
    <property type="match status" value="1"/>
</dbReference>
<keyword evidence="2" id="KW-0560">Oxidoreductase</keyword>
<proteinExistence type="inferred from homology"/>
<dbReference type="InterPro" id="IPR036291">
    <property type="entry name" value="NAD(P)-bd_dom_sf"/>
</dbReference>
<feature type="domain" description="Ketoreductase" evidence="3">
    <location>
        <begin position="5"/>
        <end position="179"/>
    </location>
</feature>
<name>A0A8J2XMX3_9GAMM</name>
<dbReference type="GO" id="GO:0016491">
    <property type="term" value="F:oxidoreductase activity"/>
    <property type="evidence" value="ECO:0007669"/>
    <property type="project" value="UniProtKB-KW"/>
</dbReference>
<evidence type="ECO:0000256" key="2">
    <source>
        <dbReference type="ARBA" id="ARBA00023002"/>
    </source>
</evidence>
<dbReference type="RefSeq" id="WP_087506534.1">
    <property type="nucleotide sequence ID" value="NZ_BMDX01000003.1"/>
</dbReference>
<dbReference type="InterPro" id="IPR002347">
    <property type="entry name" value="SDR_fam"/>
</dbReference>
<accession>A0A8J2XMX3</accession>
<dbReference type="PRINTS" id="PR00081">
    <property type="entry name" value="GDHRDH"/>
</dbReference>
<dbReference type="EMBL" id="BMDX01000003">
    <property type="protein sequence ID" value="GGA68516.1"/>
    <property type="molecule type" value="Genomic_DNA"/>
</dbReference>
<dbReference type="Gene3D" id="3.40.50.720">
    <property type="entry name" value="NAD(P)-binding Rossmann-like Domain"/>
    <property type="match status" value="1"/>
</dbReference>
<organism evidence="4 5">
    <name type="scientific">Neiella marina</name>
    <dbReference type="NCBI Taxonomy" id="508461"/>
    <lineage>
        <taxon>Bacteria</taxon>
        <taxon>Pseudomonadati</taxon>
        <taxon>Pseudomonadota</taxon>
        <taxon>Gammaproteobacteria</taxon>
        <taxon>Alteromonadales</taxon>
        <taxon>Echinimonadaceae</taxon>
        <taxon>Neiella</taxon>
    </lineage>
</organism>
<dbReference type="PROSITE" id="PS00061">
    <property type="entry name" value="ADH_SHORT"/>
    <property type="match status" value="1"/>
</dbReference>
<dbReference type="AlphaFoldDB" id="A0A8J2XMX3"/>
<dbReference type="InterPro" id="IPR057326">
    <property type="entry name" value="KR_dom"/>
</dbReference>
<dbReference type="PANTHER" id="PTHR44196:SF1">
    <property type="entry name" value="DEHYDROGENASE_REDUCTASE SDR FAMILY MEMBER 7B"/>
    <property type="match status" value="1"/>
</dbReference>